<evidence type="ECO:0000256" key="1">
    <source>
        <dbReference type="SAM" id="MobiDB-lite"/>
    </source>
</evidence>
<dbReference type="Proteomes" id="UP001209570">
    <property type="component" value="Unassembled WGS sequence"/>
</dbReference>
<feature type="compositionally biased region" description="Basic and acidic residues" evidence="1">
    <location>
        <begin position="40"/>
        <end position="50"/>
    </location>
</feature>
<reference evidence="2" key="1">
    <citation type="submission" date="2021-12" db="EMBL/GenBank/DDBJ databases">
        <title>Prjna785345.</title>
        <authorList>
            <person name="Rujirawat T."/>
            <person name="Krajaejun T."/>
        </authorList>
    </citation>
    <scope>NUCLEOTIDE SEQUENCE</scope>
    <source>
        <strain evidence="2">Pi057C3</strain>
    </source>
</reference>
<feature type="region of interest" description="Disordered" evidence="1">
    <location>
        <begin position="384"/>
        <end position="408"/>
    </location>
</feature>
<dbReference type="AlphaFoldDB" id="A0AAD5M428"/>
<keyword evidence="3" id="KW-1185">Reference proteome</keyword>
<protein>
    <submittedName>
        <fullName evidence="2">Uncharacterized protein</fullName>
    </submittedName>
</protein>
<feature type="region of interest" description="Disordered" evidence="1">
    <location>
        <begin position="293"/>
        <end position="332"/>
    </location>
</feature>
<gene>
    <name evidence="2" type="ORF">P43SY_003026</name>
</gene>
<evidence type="ECO:0000313" key="2">
    <source>
        <dbReference type="EMBL" id="KAJ0403721.1"/>
    </source>
</evidence>
<comment type="caution">
    <text evidence="2">The sequence shown here is derived from an EMBL/GenBank/DDBJ whole genome shotgun (WGS) entry which is preliminary data.</text>
</comment>
<name>A0AAD5M428_PYTIN</name>
<organism evidence="2 3">
    <name type="scientific">Pythium insidiosum</name>
    <name type="common">Pythiosis disease agent</name>
    <dbReference type="NCBI Taxonomy" id="114742"/>
    <lineage>
        <taxon>Eukaryota</taxon>
        <taxon>Sar</taxon>
        <taxon>Stramenopiles</taxon>
        <taxon>Oomycota</taxon>
        <taxon>Peronosporomycetes</taxon>
        <taxon>Pythiales</taxon>
        <taxon>Pythiaceae</taxon>
        <taxon>Pythium</taxon>
    </lineage>
</organism>
<accession>A0AAD5M428</accession>
<sequence>MSRAHRDSSPPSVFMPDTSHAASSAAAEMNDAVEEALNSLHDDDGPTPRDDPDEFPSHDVCTAVLTMKCGSPVMAVRKKLHEDIVVSFVPAEGFAAFQAKIERHFVKIGPTYVQEHRAIYLKPSTNATQSKYLLLTRDNFETALRMRWKVAKPMKHELKFEIFCYFVDTSSKKERKRQLTAKMLQQHQLQQSDAHVLLSDQHTSNATLATAADIAALNSVGNSFLPFAAASTPSTVASSASGASFSIMPAHTLNSAAFDDATASLISSAGAGGALAAKRGLPQLNRAVDAHNASSSPLVSSSSSSVFDGVAERPRKTHRVAQSASAPSSVLEPSAHVPQFVPIPFRINGVVVPLEVDLNALKRSLGLEQRQCCSCIQRTAEQHQHQHQHQHLHPSQQTTHPQQQPQRR</sequence>
<proteinExistence type="predicted"/>
<feature type="compositionally biased region" description="Low complexity" evidence="1">
    <location>
        <begin position="294"/>
        <end position="306"/>
    </location>
</feature>
<evidence type="ECO:0000313" key="3">
    <source>
        <dbReference type="Proteomes" id="UP001209570"/>
    </source>
</evidence>
<feature type="compositionally biased region" description="Low complexity" evidence="1">
    <location>
        <begin position="393"/>
        <end position="408"/>
    </location>
</feature>
<feature type="region of interest" description="Disordered" evidence="1">
    <location>
        <begin position="1"/>
        <end position="56"/>
    </location>
</feature>
<dbReference type="EMBL" id="JAKCXM010000076">
    <property type="protein sequence ID" value="KAJ0403721.1"/>
    <property type="molecule type" value="Genomic_DNA"/>
</dbReference>